<evidence type="ECO:0000313" key="3">
    <source>
        <dbReference type="Proteomes" id="UP001157006"/>
    </source>
</evidence>
<dbReference type="AlphaFoldDB" id="A0AAV0YSJ9"/>
<organism evidence="2 3">
    <name type="scientific">Vicia faba</name>
    <name type="common">Broad bean</name>
    <name type="synonym">Faba vulgaris</name>
    <dbReference type="NCBI Taxonomy" id="3906"/>
    <lineage>
        <taxon>Eukaryota</taxon>
        <taxon>Viridiplantae</taxon>
        <taxon>Streptophyta</taxon>
        <taxon>Embryophyta</taxon>
        <taxon>Tracheophyta</taxon>
        <taxon>Spermatophyta</taxon>
        <taxon>Magnoliopsida</taxon>
        <taxon>eudicotyledons</taxon>
        <taxon>Gunneridae</taxon>
        <taxon>Pentapetalae</taxon>
        <taxon>rosids</taxon>
        <taxon>fabids</taxon>
        <taxon>Fabales</taxon>
        <taxon>Fabaceae</taxon>
        <taxon>Papilionoideae</taxon>
        <taxon>50 kb inversion clade</taxon>
        <taxon>NPAAA clade</taxon>
        <taxon>Hologalegina</taxon>
        <taxon>IRL clade</taxon>
        <taxon>Fabeae</taxon>
        <taxon>Vicia</taxon>
    </lineage>
</organism>
<gene>
    <name evidence="2" type="ORF">VFH_I303160</name>
</gene>
<dbReference type="Pfam" id="PF07727">
    <property type="entry name" value="RVT_2"/>
    <property type="match status" value="1"/>
</dbReference>
<dbReference type="Proteomes" id="UP001157006">
    <property type="component" value="Chromosome 1L"/>
</dbReference>
<dbReference type="PANTHER" id="PTHR11439">
    <property type="entry name" value="GAG-POL-RELATED RETROTRANSPOSON"/>
    <property type="match status" value="1"/>
</dbReference>
<feature type="domain" description="Reverse transcriptase Ty1/copia-type" evidence="1">
    <location>
        <begin position="2"/>
        <end position="80"/>
    </location>
</feature>
<evidence type="ECO:0000313" key="2">
    <source>
        <dbReference type="EMBL" id="CAI8587517.1"/>
    </source>
</evidence>
<keyword evidence="3" id="KW-1185">Reference proteome</keyword>
<proteinExistence type="predicted"/>
<dbReference type="PANTHER" id="PTHR11439:SF517">
    <property type="entry name" value="CYSTEINE-RICH RLK (RECEPTOR-LIKE PROTEIN KINASE) 8"/>
    <property type="match status" value="1"/>
</dbReference>
<sequence length="162" mass="19004">MCLYVDDLIYTWNNFGMFERFKQSMMLEFDMADLGKMHYFLCIKVVQSKAGILISQKKYVQEILNKFQMSNCNRAAIPTEVGLKLVRNSDEKKVDSHLYKQIVGSLMYLTGTRPDIMHVVCLISRYMENPKESHLLVAKRILRYLRGTTINFLQEGKKFRSD</sequence>
<accession>A0AAV0YSJ9</accession>
<reference evidence="2 3" key="1">
    <citation type="submission" date="2023-01" db="EMBL/GenBank/DDBJ databases">
        <authorList>
            <person name="Kreplak J."/>
        </authorList>
    </citation>
    <scope>NUCLEOTIDE SEQUENCE [LARGE SCALE GENOMIC DNA]</scope>
</reference>
<name>A0AAV0YSJ9_VICFA</name>
<dbReference type="InterPro" id="IPR013103">
    <property type="entry name" value="RVT_2"/>
</dbReference>
<dbReference type="EMBL" id="OX451736">
    <property type="protein sequence ID" value="CAI8587517.1"/>
    <property type="molecule type" value="Genomic_DNA"/>
</dbReference>
<evidence type="ECO:0000259" key="1">
    <source>
        <dbReference type="Pfam" id="PF07727"/>
    </source>
</evidence>
<protein>
    <recommendedName>
        <fullName evidence="1">Reverse transcriptase Ty1/copia-type domain-containing protein</fullName>
    </recommendedName>
</protein>